<protein>
    <recommendedName>
        <fullName evidence="1">Reverse transcriptase zinc-binding domain-containing protein</fullName>
    </recommendedName>
</protein>
<gene>
    <name evidence="2" type="ORF">Slati_3870500</name>
</gene>
<name>A0AAW2TPM6_9LAMI</name>
<evidence type="ECO:0000259" key="1">
    <source>
        <dbReference type="Pfam" id="PF13966"/>
    </source>
</evidence>
<dbReference type="InterPro" id="IPR026960">
    <property type="entry name" value="RVT-Znf"/>
</dbReference>
<reference evidence="2" key="2">
    <citation type="journal article" date="2024" name="Plant">
        <title>Genomic evolution and insights into agronomic trait innovations of Sesamum species.</title>
        <authorList>
            <person name="Miao H."/>
            <person name="Wang L."/>
            <person name="Qu L."/>
            <person name="Liu H."/>
            <person name="Sun Y."/>
            <person name="Le M."/>
            <person name="Wang Q."/>
            <person name="Wei S."/>
            <person name="Zheng Y."/>
            <person name="Lin W."/>
            <person name="Duan Y."/>
            <person name="Cao H."/>
            <person name="Xiong S."/>
            <person name="Wang X."/>
            <person name="Wei L."/>
            <person name="Li C."/>
            <person name="Ma Q."/>
            <person name="Ju M."/>
            <person name="Zhao R."/>
            <person name="Li G."/>
            <person name="Mu C."/>
            <person name="Tian Q."/>
            <person name="Mei H."/>
            <person name="Zhang T."/>
            <person name="Gao T."/>
            <person name="Zhang H."/>
        </authorList>
    </citation>
    <scope>NUCLEOTIDE SEQUENCE</scope>
    <source>
        <strain evidence="2">KEN1</strain>
    </source>
</reference>
<proteinExistence type="predicted"/>
<feature type="domain" description="Reverse transcriptase zinc-binding" evidence="1">
    <location>
        <begin position="154"/>
        <end position="244"/>
    </location>
</feature>
<reference evidence="2" key="1">
    <citation type="submission" date="2020-06" db="EMBL/GenBank/DDBJ databases">
        <authorList>
            <person name="Li T."/>
            <person name="Hu X."/>
            <person name="Zhang T."/>
            <person name="Song X."/>
            <person name="Zhang H."/>
            <person name="Dai N."/>
            <person name="Sheng W."/>
            <person name="Hou X."/>
            <person name="Wei L."/>
        </authorList>
    </citation>
    <scope>NUCLEOTIDE SEQUENCE</scope>
    <source>
        <strain evidence="2">KEN1</strain>
        <tissue evidence="2">Leaf</tissue>
    </source>
</reference>
<accession>A0AAW2TPM6</accession>
<dbReference type="AlphaFoldDB" id="A0AAW2TPM6"/>
<comment type="caution">
    <text evidence="2">The sequence shown here is derived from an EMBL/GenBank/DDBJ whole genome shotgun (WGS) entry which is preliminary data.</text>
</comment>
<evidence type="ECO:0000313" key="2">
    <source>
        <dbReference type="EMBL" id="KAL0405566.1"/>
    </source>
</evidence>
<sequence length="333" mass="37886">MREFTSALLAKQAWRVCFGLNNVLQSVLRQKYFPQGTFFDSKLGSSPSYTWRSIWGSRDLLVVGLCWKVGDGTSILIMGHPWIPRPVTFQPLCRSLSLPPTTRVSGLLTEDTAWNSELINAEFCKMDTDSILDIKVTTGEGDSLVWHFDKQGVFSVRGAYSVAIRLREEAESSSCAMSWDFLWKSNASPRVLIFTWRCAQDALPITVRLRSRGVQLDEGCGCCGAESEDVLHVLFHCSFARLVWAISDLPLNSIVCSQTTPEAWLREVCRRLDRWDWDYFLTVCWSIWKARNWRLFEGRLLDAQEIIQQAQRVIGGVRAPFVIDQSFSCSTFA</sequence>
<dbReference type="Pfam" id="PF13966">
    <property type="entry name" value="zf-RVT"/>
    <property type="match status" value="1"/>
</dbReference>
<dbReference type="EMBL" id="JACGWN010000014">
    <property type="protein sequence ID" value="KAL0405566.1"/>
    <property type="molecule type" value="Genomic_DNA"/>
</dbReference>
<organism evidence="2">
    <name type="scientific">Sesamum latifolium</name>
    <dbReference type="NCBI Taxonomy" id="2727402"/>
    <lineage>
        <taxon>Eukaryota</taxon>
        <taxon>Viridiplantae</taxon>
        <taxon>Streptophyta</taxon>
        <taxon>Embryophyta</taxon>
        <taxon>Tracheophyta</taxon>
        <taxon>Spermatophyta</taxon>
        <taxon>Magnoliopsida</taxon>
        <taxon>eudicotyledons</taxon>
        <taxon>Gunneridae</taxon>
        <taxon>Pentapetalae</taxon>
        <taxon>asterids</taxon>
        <taxon>lamiids</taxon>
        <taxon>Lamiales</taxon>
        <taxon>Pedaliaceae</taxon>
        <taxon>Sesamum</taxon>
    </lineage>
</organism>